<feature type="transmembrane region" description="Helical" evidence="1">
    <location>
        <begin position="152"/>
        <end position="177"/>
    </location>
</feature>
<accession>A0ABV9HHJ9</accession>
<keyword evidence="3" id="KW-1185">Reference proteome</keyword>
<dbReference type="EMBL" id="JBHSFI010000004">
    <property type="protein sequence ID" value="MFC4629398.1"/>
    <property type="molecule type" value="Genomic_DNA"/>
</dbReference>
<feature type="transmembrane region" description="Helical" evidence="1">
    <location>
        <begin position="85"/>
        <end position="110"/>
    </location>
</feature>
<keyword evidence="1" id="KW-0812">Transmembrane</keyword>
<organism evidence="2 3">
    <name type="scientific">Promicromonospora alba</name>
    <dbReference type="NCBI Taxonomy" id="1616110"/>
    <lineage>
        <taxon>Bacteria</taxon>
        <taxon>Bacillati</taxon>
        <taxon>Actinomycetota</taxon>
        <taxon>Actinomycetes</taxon>
        <taxon>Micrococcales</taxon>
        <taxon>Promicromonosporaceae</taxon>
        <taxon>Promicromonospora</taxon>
    </lineage>
</organism>
<keyword evidence="1" id="KW-0472">Membrane</keyword>
<comment type="caution">
    <text evidence="2">The sequence shown here is derived from an EMBL/GenBank/DDBJ whole genome shotgun (WGS) entry which is preliminary data.</text>
</comment>
<name>A0ABV9HHJ9_9MICO</name>
<dbReference type="RefSeq" id="WP_377136394.1">
    <property type="nucleotide sequence ID" value="NZ_JBHSFI010000004.1"/>
</dbReference>
<dbReference type="Proteomes" id="UP001596011">
    <property type="component" value="Unassembled WGS sequence"/>
</dbReference>
<protein>
    <recommendedName>
        <fullName evidence="4">ABC-type transport system involved in multi-copper enzyme maturation permease subunit</fullName>
    </recommendedName>
</protein>
<feature type="transmembrane region" description="Helical" evidence="1">
    <location>
        <begin position="40"/>
        <end position="64"/>
    </location>
</feature>
<feature type="transmembrane region" description="Helical" evidence="1">
    <location>
        <begin position="197"/>
        <end position="217"/>
    </location>
</feature>
<reference evidence="3" key="1">
    <citation type="journal article" date="2019" name="Int. J. Syst. Evol. Microbiol.">
        <title>The Global Catalogue of Microorganisms (GCM) 10K type strain sequencing project: providing services to taxonomists for standard genome sequencing and annotation.</title>
        <authorList>
            <consortium name="The Broad Institute Genomics Platform"/>
            <consortium name="The Broad Institute Genome Sequencing Center for Infectious Disease"/>
            <person name="Wu L."/>
            <person name="Ma J."/>
        </authorList>
    </citation>
    <scope>NUCLEOTIDE SEQUENCE [LARGE SCALE GENOMIC DNA]</scope>
    <source>
        <strain evidence="3">CCUG 42722</strain>
    </source>
</reference>
<feature type="transmembrane region" description="Helical" evidence="1">
    <location>
        <begin position="229"/>
        <end position="248"/>
    </location>
</feature>
<evidence type="ECO:0000313" key="3">
    <source>
        <dbReference type="Proteomes" id="UP001596011"/>
    </source>
</evidence>
<sequence>MSLLISHRVWAPSLLVVPAALVLTFLLLQQDAELWLADAGWAWVNWSTQALVLAPLLGAATAWSTAEVTAHGRRDWTASTVRGQVYTVLPLVAGVATGLAVLLLTAAVVAVLRDGAGDDMNWFLPALATALSSTVTCVALGAIVARIWPRQLVAGFVLVLEWAVSAGLADTFGMGGLLGLDGASIPLVGYEFRLDLLANRAMVALLLLGLAVVVVAPRRWSARSVARRGLALGLALAVPFVVYGPGLLADTPDVQSDPTATASECLDAVDGGVRVCVLPGGERSLPDLVRSFGDLEAARAELGLAPVGEFRQRTPGEHFRRLDGRIDLEPDERVSTFEVPMTGSAALSAAVSLTVQPECADGREEDDPEHWVEMLVVLGWWTATSIADSPEVNEYVLPGDPIIARFKELDAEARADYLRAALTAVGTCDLSDVPLLRTS</sequence>
<evidence type="ECO:0000256" key="1">
    <source>
        <dbReference type="SAM" id="Phobius"/>
    </source>
</evidence>
<feature type="transmembrane region" description="Helical" evidence="1">
    <location>
        <begin position="122"/>
        <end position="145"/>
    </location>
</feature>
<evidence type="ECO:0000313" key="2">
    <source>
        <dbReference type="EMBL" id="MFC4629398.1"/>
    </source>
</evidence>
<gene>
    <name evidence="2" type="ORF">ACFO6V_14230</name>
</gene>
<keyword evidence="1" id="KW-1133">Transmembrane helix</keyword>
<evidence type="ECO:0008006" key="4">
    <source>
        <dbReference type="Google" id="ProtNLM"/>
    </source>
</evidence>
<feature type="transmembrane region" description="Helical" evidence="1">
    <location>
        <begin position="9"/>
        <end position="28"/>
    </location>
</feature>
<proteinExistence type="predicted"/>